<keyword evidence="1" id="KW-0472">Membrane</keyword>
<gene>
    <name evidence="2" type="ORF">M2152_001601</name>
</gene>
<protein>
    <submittedName>
        <fullName evidence="2">Uncharacterized protein</fullName>
    </submittedName>
</protein>
<evidence type="ECO:0000313" key="2">
    <source>
        <dbReference type="EMBL" id="MDH6181419.1"/>
    </source>
</evidence>
<evidence type="ECO:0000256" key="1">
    <source>
        <dbReference type="SAM" id="Phobius"/>
    </source>
</evidence>
<name>A0ABT6KQE4_9MICO</name>
<comment type="caution">
    <text evidence="2">The sequence shown here is derived from an EMBL/GenBank/DDBJ whole genome shotgun (WGS) entry which is preliminary data.</text>
</comment>
<accession>A0ABT6KQE4</accession>
<feature type="transmembrane region" description="Helical" evidence="1">
    <location>
        <begin position="18"/>
        <end position="38"/>
    </location>
</feature>
<feature type="transmembrane region" description="Helical" evidence="1">
    <location>
        <begin position="85"/>
        <end position="105"/>
    </location>
</feature>
<keyword evidence="1" id="KW-1133">Transmembrane helix</keyword>
<dbReference type="RefSeq" id="WP_322133735.1">
    <property type="nucleotide sequence ID" value="NZ_CP085036.1"/>
</dbReference>
<sequence length="108" mass="11405">MSVAAFGDNQPTERETPAVFFASPMLALAGAVIGFFVASLASPRLRAATWENPSRRFNWIVLLVGAIVTTGIGVAGVLADDAYEAVPWFVIGICLAGGSVILRLMRLP</sequence>
<keyword evidence="1" id="KW-0812">Transmembrane</keyword>
<dbReference type="Proteomes" id="UP001160142">
    <property type="component" value="Unassembled WGS sequence"/>
</dbReference>
<proteinExistence type="predicted"/>
<keyword evidence="3" id="KW-1185">Reference proteome</keyword>
<feature type="transmembrane region" description="Helical" evidence="1">
    <location>
        <begin position="59"/>
        <end position="79"/>
    </location>
</feature>
<dbReference type="EMBL" id="JARXVQ010000001">
    <property type="protein sequence ID" value="MDH6181419.1"/>
    <property type="molecule type" value="Genomic_DNA"/>
</dbReference>
<reference evidence="2 3" key="1">
    <citation type="submission" date="2023-04" db="EMBL/GenBank/DDBJ databases">
        <title>Genome Encyclopedia of Bacteria and Archaea VI: Functional Genomics of Type Strains.</title>
        <authorList>
            <person name="Whitman W."/>
        </authorList>
    </citation>
    <scope>NUCLEOTIDE SEQUENCE [LARGE SCALE GENOMIC DNA]</scope>
    <source>
        <strain evidence="2 3">SG_E_30_P1</strain>
    </source>
</reference>
<evidence type="ECO:0000313" key="3">
    <source>
        <dbReference type="Proteomes" id="UP001160142"/>
    </source>
</evidence>
<organism evidence="2 3">
    <name type="scientific">Antiquaquibacter oligotrophicus</name>
    <dbReference type="NCBI Taxonomy" id="2880260"/>
    <lineage>
        <taxon>Bacteria</taxon>
        <taxon>Bacillati</taxon>
        <taxon>Actinomycetota</taxon>
        <taxon>Actinomycetes</taxon>
        <taxon>Micrococcales</taxon>
        <taxon>Microbacteriaceae</taxon>
        <taxon>Antiquaquibacter</taxon>
    </lineage>
</organism>